<dbReference type="EMBL" id="SAXA01000008">
    <property type="protein sequence ID" value="RXQ93863.1"/>
    <property type="molecule type" value="Genomic_DNA"/>
</dbReference>
<dbReference type="GO" id="GO:0044550">
    <property type="term" value="P:secondary metabolite biosynthetic process"/>
    <property type="evidence" value="ECO:0007669"/>
    <property type="project" value="TreeGrafter"/>
</dbReference>
<dbReference type="InterPro" id="IPR013747">
    <property type="entry name" value="ACP_syn_III_C"/>
</dbReference>
<evidence type="ECO:0000313" key="5">
    <source>
        <dbReference type="EMBL" id="RXQ93863.1"/>
    </source>
</evidence>
<keyword evidence="6" id="KW-1185">Reference proteome</keyword>
<dbReference type="AlphaFoldDB" id="A0A4Q1JKI9"/>
<sequence length="350" mass="38369">MALVKFSGIGIKSVSATVPKNIVETSKLLDYHSEKHLTSFIETTGVKERRIADKDMCSSDLCYDAAINLFNESDIKTEEVGALIFISQTPDYRVPGTSIIMQDRLKLSKSTLAFDVNMTCSGYIYGLFLAYSLANLHGVDNVLLLVGETLSKITSKRDKSTGLLLGDGGSATLISKGDKYGDSFFSLNTDGSSYESVIVPSGGFRNMSSEESLADKQDEEGNIRNDEQIRMDGMDVFSFAVSKIPKDIKRLLDFAGKDINDFDRFVFHQANKYMMKVIGKKAKLDASKMLFSIEKYGNTSGVSIPLTIADQKAHLQNNDLLLLNGIGAGFSWGSAILNFVDCTVLNVNEL</sequence>
<reference evidence="5 6" key="1">
    <citation type="submission" date="2019-01" db="EMBL/GenBank/DDBJ databases">
        <title>Ancylomarina salipaludis sp. nov., isolated from a salt marsh.</title>
        <authorList>
            <person name="Yoon J.-H."/>
        </authorList>
    </citation>
    <scope>NUCLEOTIDE SEQUENCE [LARGE SCALE GENOMIC DNA]</scope>
    <source>
        <strain evidence="5 6">SHSM-M15</strain>
    </source>
</reference>
<keyword evidence="2" id="KW-0012">Acyltransferase</keyword>
<dbReference type="InterPro" id="IPR016039">
    <property type="entry name" value="Thiolase-like"/>
</dbReference>
<dbReference type="GO" id="GO:0006633">
    <property type="term" value="P:fatty acid biosynthetic process"/>
    <property type="evidence" value="ECO:0007669"/>
    <property type="project" value="InterPro"/>
</dbReference>
<proteinExistence type="predicted"/>
<organism evidence="5 6">
    <name type="scientific">Ancylomarina salipaludis</name>
    <dbReference type="NCBI Taxonomy" id="2501299"/>
    <lineage>
        <taxon>Bacteria</taxon>
        <taxon>Pseudomonadati</taxon>
        <taxon>Bacteroidota</taxon>
        <taxon>Bacteroidia</taxon>
        <taxon>Marinilabiliales</taxon>
        <taxon>Marinifilaceae</taxon>
        <taxon>Ancylomarina</taxon>
    </lineage>
</organism>
<dbReference type="SUPFAM" id="SSF53901">
    <property type="entry name" value="Thiolase-like"/>
    <property type="match status" value="1"/>
</dbReference>
<keyword evidence="1" id="KW-0808">Transferase</keyword>
<dbReference type="Pfam" id="PF08541">
    <property type="entry name" value="ACP_syn_III_C"/>
    <property type="match status" value="1"/>
</dbReference>
<evidence type="ECO:0000256" key="2">
    <source>
        <dbReference type="ARBA" id="ARBA00023315"/>
    </source>
</evidence>
<dbReference type="CDD" id="cd00830">
    <property type="entry name" value="KAS_III"/>
    <property type="match status" value="1"/>
</dbReference>
<dbReference type="Gene3D" id="3.40.47.10">
    <property type="match status" value="1"/>
</dbReference>
<dbReference type="RefSeq" id="WP_129254497.1">
    <property type="nucleotide sequence ID" value="NZ_SAXA01000008.1"/>
</dbReference>
<dbReference type="InterPro" id="IPR013751">
    <property type="entry name" value="ACP_syn_III_N"/>
</dbReference>
<dbReference type="GO" id="GO:0004315">
    <property type="term" value="F:3-oxoacyl-[acyl-carrier-protein] synthase activity"/>
    <property type="evidence" value="ECO:0007669"/>
    <property type="project" value="InterPro"/>
</dbReference>
<evidence type="ECO:0000313" key="6">
    <source>
        <dbReference type="Proteomes" id="UP000289703"/>
    </source>
</evidence>
<name>A0A4Q1JKI9_9BACT</name>
<protein>
    <submittedName>
        <fullName evidence="5">Ketoacyl-ACP synthase III</fullName>
    </submittedName>
</protein>
<dbReference type="Proteomes" id="UP000289703">
    <property type="component" value="Unassembled WGS sequence"/>
</dbReference>
<evidence type="ECO:0000256" key="1">
    <source>
        <dbReference type="ARBA" id="ARBA00022679"/>
    </source>
</evidence>
<evidence type="ECO:0000259" key="4">
    <source>
        <dbReference type="Pfam" id="PF08545"/>
    </source>
</evidence>
<dbReference type="Pfam" id="PF08545">
    <property type="entry name" value="ACP_syn_III"/>
    <property type="match status" value="1"/>
</dbReference>
<dbReference type="OrthoDB" id="9815506at2"/>
<accession>A0A4Q1JKI9</accession>
<evidence type="ECO:0000259" key="3">
    <source>
        <dbReference type="Pfam" id="PF08541"/>
    </source>
</evidence>
<dbReference type="PANTHER" id="PTHR34069">
    <property type="entry name" value="3-OXOACYL-[ACYL-CARRIER-PROTEIN] SYNTHASE 3"/>
    <property type="match status" value="1"/>
</dbReference>
<feature type="domain" description="Beta-ketoacyl-[acyl-carrier-protein] synthase III C-terminal" evidence="3">
    <location>
        <begin position="252"/>
        <end position="338"/>
    </location>
</feature>
<feature type="domain" description="Beta-ketoacyl-[acyl-carrier-protein] synthase III N-terminal" evidence="4">
    <location>
        <begin position="114"/>
        <end position="189"/>
    </location>
</feature>
<gene>
    <name evidence="5" type="ORF">EO244_09800</name>
</gene>
<dbReference type="PANTHER" id="PTHR34069:SF2">
    <property type="entry name" value="BETA-KETOACYL-[ACYL-CARRIER-PROTEIN] SYNTHASE III"/>
    <property type="match status" value="1"/>
</dbReference>
<comment type="caution">
    <text evidence="5">The sequence shown here is derived from an EMBL/GenBank/DDBJ whole genome shotgun (WGS) entry which is preliminary data.</text>
</comment>